<keyword evidence="5 12" id="KW-0812">Transmembrane</keyword>
<evidence type="ECO:0000256" key="5">
    <source>
        <dbReference type="ARBA" id="ARBA00022692"/>
    </source>
</evidence>
<evidence type="ECO:0000256" key="9">
    <source>
        <dbReference type="ARBA" id="ARBA00023010"/>
    </source>
</evidence>
<keyword evidence="7" id="KW-0809">Transit peptide</keyword>
<reference evidence="13 14" key="1">
    <citation type="submission" date="2024-01" db="EMBL/GenBank/DDBJ databases">
        <title>The genome of the rayed Mediterranean limpet Patella caerulea (Linnaeus, 1758).</title>
        <authorList>
            <person name="Anh-Thu Weber A."/>
            <person name="Halstead-Nussloch G."/>
        </authorList>
    </citation>
    <scope>NUCLEOTIDE SEQUENCE [LARGE SCALE GENOMIC DNA]</scope>
    <source>
        <strain evidence="13">AATW-2023a</strain>
        <tissue evidence="13">Whole specimen</tissue>
    </source>
</reference>
<keyword evidence="11 12" id="KW-0472">Membrane</keyword>
<dbReference type="Proteomes" id="UP001347796">
    <property type="component" value="Unassembled WGS sequence"/>
</dbReference>
<comment type="subcellular location">
    <subcellularLocation>
        <location evidence="12">Mitochondrion inner membrane</location>
        <topology evidence="12">Single-pass membrane protein</topology>
    </subcellularLocation>
    <subcellularLocation>
        <location evidence="1">Mitochondrion membrane</location>
        <topology evidence="1">Single-pass membrane protein</topology>
    </subcellularLocation>
</comment>
<dbReference type="GO" id="GO:0005744">
    <property type="term" value="C:TIM23 mitochondrial import inner membrane translocase complex"/>
    <property type="evidence" value="ECO:0007669"/>
    <property type="project" value="UniProtKB-UniRule"/>
</dbReference>
<dbReference type="Gene3D" id="3.10.450.320">
    <property type="entry name" value="Mitochondrial import inner membrane translocase subunit Tim21"/>
    <property type="match status" value="1"/>
</dbReference>
<keyword evidence="9 12" id="KW-0811">Translocation</keyword>
<comment type="similarity">
    <text evidence="2 12">Belongs to the TIM21 family.</text>
</comment>
<evidence type="ECO:0000256" key="7">
    <source>
        <dbReference type="ARBA" id="ARBA00022946"/>
    </source>
</evidence>
<protein>
    <recommendedName>
        <fullName evidence="3 12">Mitochondrial import inner membrane translocase subunit Tim21</fullName>
    </recommendedName>
</protein>
<feature type="transmembrane region" description="Helical" evidence="12">
    <location>
        <begin position="102"/>
        <end position="121"/>
    </location>
</feature>
<keyword evidence="6 12" id="KW-0653">Protein transport</keyword>
<comment type="caution">
    <text evidence="13">The sequence shown here is derived from an EMBL/GenBank/DDBJ whole genome shotgun (WGS) entry which is preliminary data.</text>
</comment>
<organism evidence="13 14">
    <name type="scientific">Patella caerulea</name>
    <name type="common">Rayed Mediterranean limpet</name>
    <dbReference type="NCBI Taxonomy" id="87958"/>
    <lineage>
        <taxon>Eukaryota</taxon>
        <taxon>Metazoa</taxon>
        <taxon>Spiralia</taxon>
        <taxon>Lophotrochozoa</taxon>
        <taxon>Mollusca</taxon>
        <taxon>Gastropoda</taxon>
        <taxon>Patellogastropoda</taxon>
        <taxon>Patelloidea</taxon>
        <taxon>Patellidae</taxon>
        <taxon>Patella</taxon>
    </lineage>
</organism>
<evidence type="ECO:0000256" key="10">
    <source>
        <dbReference type="ARBA" id="ARBA00023128"/>
    </source>
</evidence>
<dbReference type="PANTHER" id="PTHR13032">
    <property type="entry name" value="MITOCHONDRIAL IMPORT INNER MEMBRANE TRANSLOCASE SUBUNIT TIM21"/>
    <property type="match status" value="1"/>
</dbReference>
<dbReference type="EMBL" id="JAZGQO010000006">
    <property type="protein sequence ID" value="KAK6185332.1"/>
    <property type="molecule type" value="Genomic_DNA"/>
</dbReference>
<keyword evidence="12" id="KW-0999">Mitochondrion inner membrane</keyword>
<dbReference type="Pfam" id="PF08294">
    <property type="entry name" value="TIM21"/>
    <property type="match status" value="1"/>
</dbReference>
<comment type="function">
    <text evidence="12">Essential component of the TIM23 complex, a complex that mediates the translocation of transit peptide-containing proteins across the mitochondrial inner membrane.</text>
</comment>
<name>A0AAN8JZB3_PATCE</name>
<dbReference type="GO" id="GO:0030150">
    <property type="term" value="P:protein import into mitochondrial matrix"/>
    <property type="evidence" value="ECO:0007669"/>
    <property type="project" value="UniProtKB-UniRule"/>
</dbReference>
<gene>
    <name evidence="13" type="ORF">SNE40_007589</name>
</gene>
<evidence type="ECO:0000256" key="11">
    <source>
        <dbReference type="ARBA" id="ARBA00023136"/>
    </source>
</evidence>
<dbReference type="PANTHER" id="PTHR13032:SF6">
    <property type="entry name" value="MITOCHONDRIAL IMPORT INNER MEMBRANE TRANSLOCASE SUBUNIT TIM21"/>
    <property type="match status" value="1"/>
</dbReference>
<proteinExistence type="inferred from homology"/>
<sequence length="233" mass="26100">MFIFIRNSINPIISKLSRVASLSKSELNYVSFSSFYVTGTQEVKNNHVHELSNSKLIARNFTTLSYNLQKENKNEIVESKEGAYAGLTLGEKVKEAGKDASYVGVILLGLGVLGVIVYAVGQELFSSSSPSGVYGNALKLCKQNTQIIDALGQPIKGYGETTRRGRRRHVSHLEFLEDGVKHMRMKFYIEGPHKKGTVTLESKQNDRGKYEVRFIYVELDGYPSRVIVVEDNR</sequence>
<evidence type="ECO:0000256" key="2">
    <source>
        <dbReference type="ARBA" id="ARBA00010867"/>
    </source>
</evidence>
<evidence type="ECO:0000256" key="4">
    <source>
        <dbReference type="ARBA" id="ARBA00022448"/>
    </source>
</evidence>
<keyword evidence="8 12" id="KW-1133">Transmembrane helix</keyword>
<keyword evidence="10 12" id="KW-0496">Mitochondrion</keyword>
<dbReference type="FunFam" id="3.10.450.320:FF:000001">
    <property type="entry name" value="Mitochondrial import inner membrane translocase subunit Tim21"/>
    <property type="match status" value="1"/>
</dbReference>
<evidence type="ECO:0000256" key="12">
    <source>
        <dbReference type="RuleBase" id="RU367142"/>
    </source>
</evidence>
<comment type="subunit">
    <text evidence="12">Component of the TIM23 complex.</text>
</comment>
<accession>A0AAN8JZB3</accession>
<keyword evidence="14" id="KW-1185">Reference proteome</keyword>
<evidence type="ECO:0000256" key="3">
    <source>
        <dbReference type="ARBA" id="ARBA00020726"/>
    </source>
</evidence>
<keyword evidence="4 12" id="KW-0813">Transport</keyword>
<evidence type="ECO:0000256" key="1">
    <source>
        <dbReference type="ARBA" id="ARBA00004304"/>
    </source>
</evidence>
<evidence type="ECO:0000256" key="8">
    <source>
        <dbReference type="ARBA" id="ARBA00022989"/>
    </source>
</evidence>
<dbReference type="InterPro" id="IPR013261">
    <property type="entry name" value="Tim21"/>
</dbReference>
<evidence type="ECO:0000313" key="13">
    <source>
        <dbReference type="EMBL" id="KAK6185332.1"/>
    </source>
</evidence>
<dbReference type="InterPro" id="IPR038552">
    <property type="entry name" value="Tim21_IMS_sf"/>
</dbReference>
<dbReference type="AlphaFoldDB" id="A0AAN8JZB3"/>
<evidence type="ECO:0000256" key="6">
    <source>
        <dbReference type="ARBA" id="ARBA00022927"/>
    </source>
</evidence>
<evidence type="ECO:0000313" key="14">
    <source>
        <dbReference type="Proteomes" id="UP001347796"/>
    </source>
</evidence>